<feature type="region of interest" description="Disordered" evidence="1">
    <location>
        <begin position="500"/>
        <end position="548"/>
    </location>
</feature>
<reference evidence="3" key="2">
    <citation type="submission" date="2019-10" db="EMBL/GenBank/DDBJ databases">
        <authorList>
            <consortium name="NCBI Genome Project"/>
        </authorList>
    </citation>
    <scope>NUCLEOTIDE SEQUENCE</scope>
    <source>
        <strain evidence="3">NI907</strain>
    </source>
</reference>
<evidence type="ECO:0000313" key="3">
    <source>
        <dbReference type="RefSeq" id="XP_030979519.1"/>
    </source>
</evidence>
<organism evidence="2 3">
    <name type="scientific">Pyricularia grisea</name>
    <name type="common">Crabgrass-specific blast fungus</name>
    <name type="synonym">Magnaporthe grisea</name>
    <dbReference type="NCBI Taxonomy" id="148305"/>
    <lineage>
        <taxon>Eukaryota</taxon>
        <taxon>Fungi</taxon>
        <taxon>Dikarya</taxon>
        <taxon>Ascomycota</taxon>
        <taxon>Pezizomycotina</taxon>
        <taxon>Sordariomycetes</taxon>
        <taxon>Sordariomycetidae</taxon>
        <taxon>Magnaporthales</taxon>
        <taxon>Pyriculariaceae</taxon>
        <taxon>Pyricularia</taxon>
    </lineage>
</organism>
<dbReference type="GeneID" id="41965226"/>
<dbReference type="AlphaFoldDB" id="A0A6P8AXC7"/>
<dbReference type="Proteomes" id="UP000515153">
    <property type="component" value="Chromosome VII"/>
</dbReference>
<protein>
    <submittedName>
        <fullName evidence="3">Uncharacterized protein</fullName>
    </submittedName>
</protein>
<evidence type="ECO:0000256" key="1">
    <source>
        <dbReference type="SAM" id="MobiDB-lite"/>
    </source>
</evidence>
<feature type="region of interest" description="Disordered" evidence="1">
    <location>
        <begin position="368"/>
        <end position="413"/>
    </location>
</feature>
<reference evidence="2 3" key="1">
    <citation type="journal article" date="2019" name="Mol. Biol. Evol.">
        <title>Blast fungal genomes show frequent chromosomal changes, gene gains and losses, and effector gene turnover.</title>
        <authorList>
            <person name="Gomez Luciano L.B."/>
            <person name="Jason Tsai I."/>
            <person name="Chuma I."/>
            <person name="Tosa Y."/>
            <person name="Chen Y.H."/>
            <person name="Li J.Y."/>
            <person name="Li M.Y."/>
            <person name="Jade Lu M.Y."/>
            <person name="Nakayashiki H."/>
            <person name="Li W.H."/>
        </authorList>
    </citation>
    <scope>NUCLEOTIDE SEQUENCE [LARGE SCALE GENOMIC DNA]</scope>
    <source>
        <strain evidence="2 3">NI907</strain>
    </source>
</reference>
<feature type="region of interest" description="Disordered" evidence="1">
    <location>
        <begin position="35"/>
        <end position="92"/>
    </location>
</feature>
<feature type="region of interest" description="Disordered" evidence="1">
    <location>
        <begin position="114"/>
        <end position="220"/>
    </location>
</feature>
<keyword evidence="2" id="KW-1185">Reference proteome</keyword>
<feature type="compositionally biased region" description="Low complexity" evidence="1">
    <location>
        <begin position="267"/>
        <end position="277"/>
    </location>
</feature>
<dbReference type="RefSeq" id="XP_030979519.1">
    <property type="nucleotide sequence ID" value="XM_031130318.1"/>
</dbReference>
<feature type="compositionally biased region" description="Low complexity" evidence="1">
    <location>
        <begin position="183"/>
        <end position="206"/>
    </location>
</feature>
<feature type="region of interest" description="Disordered" evidence="1">
    <location>
        <begin position="232"/>
        <end position="277"/>
    </location>
</feature>
<feature type="compositionally biased region" description="Low complexity" evidence="1">
    <location>
        <begin position="381"/>
        <end position="404"/>
    </location>
</feature>
<feature type="region of interest" description="Disordered" evidence="1">
    <location>
        <begin position="446"/>
        <end position="483"/>
    </location>
</feature>
<accession>A0A6P8AXC7</accession>
<feature type="compositionally biased region" description="Acidic residues" evidence="1">
    <location>
        <begin position="78"/>
        <end position="89"/>
    </location>
</feature>
<gene>
    <name evidence="3" type="ORF">PgNI_10345</name>
</gene>
<feature type="compositionally biased region" description="Pro residues" evidence="1">
    <location>
        <begin position="451"/>
        <end position="467"/>
    </location>
</feature>
<proteinExistence type="predicted"/>
<evidence type="ECO:0000313" key="2">
    <source>
        <dbReference type="Proteomes" id="UP000515153"/>
    </source>
</evidence>
<name>A0A6P8AXC7_PYRGI</name>
<feature type="compositionally biased region" description="Low complexity" evidence="1">
    <location>
        <begin position="232"/>
        <end position="246"/>
    </location>
</feature>
<reference evidence="3" key="3">
    <citation type="submission" date="2025-08" db="UniProtKB">
        <authorList>
            <consortium name="RefSeq"/>
        </authorList>
    </citation>
    <scope>IDENTIFICATION</scope>
    <source>
        <strain evidence="3">NI907</strain>
    </source>
</reference>
<sequence>MAANTRGLANLTLVTKHFGDAPSLERTHVLLQRPVTPGVPNYSRPASMRTTSYVHPRNDRGGVGRSSVGSDSTPPDMVADEDGDDPASGDEDHQYHLHQSRLFDSFWQEGPFENMPYPALLESPSAPRRSENENSTPAPKEDEGPDPEGAQLNHVDSAWPLRGKSVSNAKAPPRYSLFPRETPSISSRPGSSRSSARPPLAPRTSSLSYHPSSQAPLLPPIASTSTLYLPLFSSSESPSPVSGNSLVPSPPPISPLNRHGQIWDTKSSSPYGSASYSLPATPQVAVQQHFRNHSLQLPDTQLPYPLTRGRSATCVPSYTSQLSAPTQPTTVFSARSSSGISSAVTSSAPSPLGTNFRFSHQRTSPLPSVKLTPVEVPTDDISPTNPIITGINTTNKSSRSNSKAKPPPRKTQIVSTSWIFPSVQDEFPTIPVAETVDLYTPITPQRIEKALPPPPPPHAGPLPPTPVARPNRRPAVPQRKPSVVSTSFMFPEQQDHPRSFFEHESDDENDGANGGSPSRKSRLKQMVRGLHHRRSQSDISKQQHRRDEVDEKLLRARAATAVSARAAALQQQINDADLEVMGGSASQSMLRRQRSEVFSFLLKGRRMH</sequence>
<feature type="compositionally biased region" description="Basic residues" evidence="1">
    <location>
        <begin position="519"/>
        <end position="534"/>
    </location>
</feature>
<dbReference type="KEGG" id="pgri:PgNI_10345"/>